<comment type="caution">
    <text evidence="1">The sequence shown here is derived from an EMBL/GenBank/DDBJ whole genome shotgun (WGS) entry which is preliminary data.</text>
</comment>
<evidence type="ECO:0000313" key="2">
    <source>
        <dbReference type="Proteomes" id="UP001589750"/>
    </source>
</evidence>
<accession>A0ABV5K8H0</accession>
<dbReference type="Proteomes" id="UP001589750">
    <property type="component" value="Unassembled WGS sequence"/>
</dbReference>
<keyword evidence="2" id="KW-1185">Reference proteome</keyword>
<name>A0ABV5K8H0_9ACTN</name>
<organism evidence="1 2">
    <name type="scientific">Nocardioides plantarum</name>
    <dbReference type="NCBI Taxonomy" id="29299"/>
    <lineage>
        <taxon>Bacteria</taxon>
        <taxon>Bacillati</taxon>
        <taxon>Actinomycetota</taxon>
        <taxon>Actinomycetes</taxon>
        <taxon>Propionibacteriales</taxon>
        <taxon>Nocardioidaceae</taxon>
        <taxon>Nocardioides</taxon>
    </lineage>
</organism>
<sequence>MDGYGVEVDGLGCATAYGNGWHRDLGRIENDHILGWQAVDLHGRQLLKVRVNLRDDAVRALVRAAGLQNGYTTRWAR</sequence>
<gene>
    <name evidence="1" type="ORF">ACFFRI_08285</name>
</gene>
<protein>
    <submittedName>
        <fullName evidence="1">Uncharacterized protein</fullName>
    </submittedName>
</protein>
<dbReference type="RefSeq" id="WP_140011737.1">
    <property type="nucleotide sequence ID" value="NZ_JBHMDG010000010.1"/>
</dbReference>
<reference evidence="1 2" key="1">
    <citation type="submission" date="2024-09" db="EMBL/GenBank/DDBJ databases">
        <authorList>
            <person name="Sun Q."/>
            <person name="Mori K."/>
        </authorList>
    </citation>
    <scope>NUCLEOTIDE SEQUENCE [LARGE SCALE GENOMIC DNA]</scope>
    <source>
        <strain evidence="1 2">JCM 9626</strain>
    </source>
</reference>
<evidence type="ECO:0000313" key="1">
    <source>
        <dbReference type="EMBL" id="MFB9313038.1"/>
    </source>
</evidence>
<proteinExistence type="predicted"/>
<dbReference type="EMBL" id="JBHMDG010000010">
    <property type="protein sequence ID" value="MFB9313038.1"/>
    <property type="molecule type" value="Genomic_DNA"/>
</dbReference>